<dbReference type="Pfam" id="PF07486">
    <property type="entry name" value="Hydrolase_2"/>
    <property type="match status" value="1"/>
</dbReference>
<feature type="signal peptide" evidence="1">
    <location>
        <begin position="1"/>
        <end position="23"/>
    </location>
</feature>
<evidence type="ECO:0000256" key="1">
    <source>
        <dbReference type="SAM" id="SignalP"/>
    </source>
</evidence>
<proteinExistence type="predicted"/>
<gene>
    <name evidence="3" type="ORF">KM031_15980</name>
</gene>
<keyword evidence="1" id="KW-0732">Signal</keyword>
<feature type="domain" description="Cell wall hydrolase SleB" evidence="2">
    <location>
        <begin position="119"/>
        <end position="226"/>
    </location>
</feature>
<dbReference type="EMBL" id="CP076361">
    <property type="protein sequence ID" value="QWK90290.1"/>
    <property type="molecule type" value="Genomic_DNA"/>
</dbReference>
<dbReference type="AlphaFoldDB" id="A0A975S1P4"/>
<organism evidence="3 4">
    <name type="scientific">Gemmobacter fulvus</name>
    <dbReference type="NCBI Taxonomy" id="2840474"/>
    <lineage>
        <taxon>Bacteria</taxon>
        <taxon>Pseudomonadati</taxon>
        <taxon>Pseudomonadota</taxon>
        <taxon>Alphaproteobacteria</taxon>
        <taxon>Rhodobacterales</taxon>
        <taxon>Paracoccaceae</taxon>
        <taxon>Gemmobacter</taxon>
    </lineage>
</organism>
<evidence type="ECO:0000313" key="3">
    <source>
        <dbReference type="EMBL" id="QWK90290.1"/>
    </source>
</evidence>
<accession>A0A975S1P4</accession>
<dbReference type="RefSeq" id="WP_215504462.1">
    <property type="nucleotide sequence ID" value="NZ_CP076361.1"/>
</dbReference>
<feature type="chain" id="PRO_5037079402" evidence="1">
    <location>
        <begin position="24"/>
        <end position="228"/>
    </location>
</feature>
<dbReference type="Proteomes" id="UP000679352">
    <property type="component" value="Chromosome"/>
</dbReference>
<reference evidence="3" key="1">
    <citation type="submission" date="2021-06" db="EMBL/GenBank/DDBJ databases">
        <title>Direct submission.</title>
        <authorList>
            <person name="Lee C.-S."/>
            <person name="Jin L."/>
        </authorList>
    </citation>
    <scope>NUCLEOTIDE SEQUENCE</scope>
    <source>
        <strain evidence="3">Con5</strain>
    </source>
</reference>
<dbReference type="InterPro" id="IPR011105">
    <property type="entry name" value="Cell_wall_hydrolase_SleB"/>
</dbReference>
<keyword evidence="3" id="KW-0378">Hydrolase</keyword>
<evidence type="ECO:0000313" key="4">
    <source>
        <dbReference type="Proteomes" id="UP000679352"/>
    </source>
</evidence>
<dbReference type="GO" id="GO:0016787">
    <property type="term" value="F:hydrolase activity"/>
    <property type="evidence" value="ECO:0007669"/>
    <property type="project" value="UniProtKB-KW"/>
</dbReference>
<dbReference type="KEGG" id="gfu:KM031_15980"/>
<keyword evidence="4" id="KW-1185">Reference proteome</keyword>
<name>A0A975S1P4_9RHOB</name>
<dbReference type="Gene3D" id="1.10.10.2520">
    <property type="entry name" value="Cell wall hydrolase SleB, domain 1"/>
    <property type="match status" value="1"/>
</dbReference>
<dbReference type="InterPro" id="IPR042047">
    <property type="entry name" value="SleB_dom1"/>
</dbReference>
<sequence>MRLLQSWTAAAAASLVLGGAAFADVTVSQSNDPTASLGGRMTSLLGVERTALDQVAPMRLAALADGVATPRKVKKTALPEISEPKLIRYDSSFVDTAPTASGDAQWQCLTNALYHEARGETIKGQFAVAEVILNRVDSPAYPRSVCGVVNQGGGGGCQFSFTCDGKSDRVSEKAAWTRAGKIARLMLDGAPRALTQGATHFHTVGVRPSWSRSFARTAAIGAHLFYRP</sequence>
<evidence type="ECO:0000259" key="2">
    <source>
        <dbReference type="Pfam" id="PF07486"/>
    </source>
</evidence>
<protein>
    <submittedName>
        <fullName evidence="3">Cell wall hydrolase</fullName>
    </submittedName>
</protein>